<dbReference type="GO" id="GO:0106361">
    <property type="term" value="F:protein-arginine rhamnosyltransferase activity"/>
    <property type="evidence" value="ECO:0007669"/>
    <property type="project" value="InterPro"/>
</dbReference>
<dbReference type="PIRSF" id="PIRSF015557">
    <property type="entry name" value="UCP015557"/>
    <property type="match status" value="1"/>
</dbReference>
<evidence type="ECO:0000256" key="2">
    <source>
        <dbReference type="ARBA" id="ARBA00022679"/>
    </source>
</evidence>
<dbReference type="AlphaFoldDB" id="A0A0K6I9N1"/>
<evidence type="ECO:0000256" key="1">
    <source>
        <dbReference type="ARBA" id="ARBA00022676"/>
    </source>
</evidence>
<evidence type="ECO:0000256" key="5">
    <source>
        <dbReference type="ARBA" id="ARBA00024416"/>
    </source>
</evidence>
<protein>
    <recommendedName>
        <fullName evidence="5">Protein-arginine rhamnosyltransferase</fullName>
    </recommendedName>
    <alternativeName>
        <fullName evidence="6">EF-P arginine rhamnosyltransferase</fullName>
    </alternativeName>
</protein>
<comment type="similarity">
    <text evidence="4">Belongs to the glycosyltransferase 104 family.</text>
</comment>
<comment type="catalytic activity">
    <reaction evidence="7">
        <text>dTDP-beta-L-rhamnose + L-arginyl-[protein] = N(omega)-(alpha-L-rhamnosyl)-L-arginyl-[protein] + dTDP + H(+)</text>
        <dbReference type="Rhea" id="RHEA:66692"/>
        <dbReference type="Rhea" id="RHEA-COMP:10532"/>
        <dbReference type="Rhea" id="RHEA-COMP:17096"/>
        <dbReference type="ChEBI" id="CHEBI:15378"/>
        <dbReference type="ChEBI" id="CHEBI:29965"/>
        <dbReference type="ChEBI" id="CHEBI:57510"/>
        <dbReference type="ChEBI" id="CHEBI:58369"/>
        <dbReference type="ChEBI" id="CHEBI:167445"/>
    </reaction>
    <physiologicalReaction direction="left-to-right" evidence="7">
        <dbReference type="Rhea" id="RHEA:66693"/>
    </physiologicalReaction>
</comment>
<evidence type="ECO:0000313" key="9">
    <source>
        <dbReference type="Proteomes" id="UP000183649"/>
    </source>
</evidence>
<reference evidence="9" key="1">
    <citation type="submission" date="2015-08" db="EMBL/GenBank/DDBJ databases">
        <authorList>
            <person name="Varghese N."/>
        </authorList>
    </citation>
    <scope>NUCLEOTIDE SEQUENCE [LARGE SCALE GENOMIC DNA]</scope>
    <source>
        <strain evidence="9">DSM 18181</strain>
    </source>
</reference>
<keyword evidence="9" id="KW-1185">Reference proteome</keyword>
<dbReference type="NCBIfam" id="TIGR03837">
    <property type="entry name" value="efp_Arg_rhamno"/>
    <property type="match status" value="1"/>
</dbReference>
<evidence type="ECO:0000256" key="7">
    <source>
        <dbReference type="ARBA" id="ARBA00048472"/>
    </source>
</evidence>
<dbReference type="STRING" id="339866.GCA_001418255_02687"/>
<sequence length="388" mass="44019">MKVQHRWDLFCHVVDNLGDIGVTWRLARQLVVEHGQQVRLFLDDFKAFAHIAPQVQLRAAEQTLAGVQIVPWARQAQATPGDVVIEMFGCHLSETYIAKIGQTSPQPVWLNLEHLSAETWVDLHHLKPSPQSGGVTKYFYYPGFTDKSGGLLREANLIAQRDNWQMQPSARRIAMRALGLPPPPDHALTVLLFSYARQRLDGWLHSMAASERPVALWVCPGPVKTAINAWLDMELQTGQITSRGSLTIYALPYIPQQRFDELLWAADICIVRGEDSFVRAQWAAKPFVWHIYPQEDSAHDRKLDAFLDRYLAEADHDLRDTVVHFWTAWNRGLDLAPAWLEFVGSLPALQRHALKWSRSLQTQPDLASQLINEVQQLGSNRPSLVAAR</sequence>
<dbReference type="RefSeq" id="WP_055451512.1">
    <property type="nucleotide sequence ID" value="NZ_CYHF01000010.1"/>
</dbReference>
<comment type="function">
    <text evidence="3">Protein-arginine rhamnosyltransferase that catalyzes the transfer of a single rhamnose to elongation factor P (EF-P) on 'Lys-32', a modification required for EF-P-dependent rescue of polyproline stalled ribosomes.</text>
</comment>
<keyword evidence="2" id="KW-0808">Transferase</keyword>
<evidence type="ECO:0000256" key="6">
    <source>
        <dbReference type="ARBA" id="ARBA00030025"/>
    </source>
</evidence>
<evidence type="ECO:0000256" key="4">
    <source>
        <dbReference type="ARBA" id="ARBA00024346"/>
    </source>
</evidence>
<dbReference type="EMBL" id="CYHF01000010">
    <property type="protein sequence ID" value="CUA99850.1"/>
    <property type="molecule type" value="Genomic_DNA"/>
</dbReference>
<name>A0A0K6I9N1_9BURK</name>
<accession>A0A0K6I9N1</accession>
<dbReference type="OrthoDB" id="209085at2"/>
<dbReference type="InterPro" id="IPR016633">
    <property type="entry name" value="EarP"/>
</dbReference>
<dbReference type="Pfam" id="PF10093">
    <property type="entry name" value="EarP"/>
    <property type="match status" value="1"/>
</dbReference>
<dbReference type="Proteomes" id="UP000183649">
    <property type="component" value="Unassembled WGS sequence"/>
</dbReference>
<gene>
    <name evidence="8" type="ORF">Ga0061069_110126</name>
</gene>
<evidence type="ECO:0000313" key="8">
    <source>
        <dbReference type="EMBL" id="CUA99850.1"/>
    </source>
</evidence>
<keyword evidence="1" id="KW-0328">Glycosyltransferase</keyword>
<organism evidence="8 9">
    <name type="scientific">Thiomonas bhubaneswarensis</name>
    <dbReference type="NCBI Taxonomy" id="339866"/>
    <lineage>
        <taxon>Bacteria</taxon>
        <taxon>Pseudomonadati</taxon>
        <taxon>Pseudomonadota</taxon>
        <taxon>Betaproteobacteria</taxon>
        <taxon>Burkholderiales</taxon>
        <taxon>Thiomonas</taxon>
    </lineage>
</organism>
<evidence type="ECO:0000256" key="3">
    <source>
        <dbReference type="ARBA" id="ARBA00024303"/>
    </source>
</evidence>
<proteinExistence type="inferred from homology"/>